<evidence type="ECO:0000313" key="1">
    <source>
        <dbReference type="EMBL" id="VDO16829.1"/>
    </source>
</evidence>
<reference evidence="3" key="1">
    <citation type="submission" date="2017-02" db="UniProtKB">
        <authorList>
            <consortium name="WormBaseParasite"/>
        </authorList>
    </citation>
    <scope>IDENTIFICATION</scope>
</reference>
<gene>
    <name evidence="1" type="ORF">BTMF_LOCUS4472</name>
</gene>
<reference evidence="1 2" key="2">
    <citation type="submission" date="2018-11" db="EMBL/GenBank/DDBJ databases">
        <authorList>
            <consortium name="Pathogen Informatics"/>
        </authorList>
    </citation>
    <scope>NUCLEOTIDE SEQUENCE [LARGE SCALE GENOMIC DNA]</scope>
</reference>
<dbReference type="WBParaSite" id="BTMF_0000519001-mRNA-1">
    <property type="protein sequence ID" value="BTMF_0000519001-mRNA-1"/>
    <property type="gene ID" value="BTMF_0000519001"/>
</dbReference>
<proteinExistence type="predicted"/>
<accession>A0A0R3QFP4</accession>
<dbReference type="AlphaFoldDB" id="A0A0R3QFP4"/>
<organism evidence="3">
    <name type="scientific">Brugia timori</name>
    <dbReference type="NCBI Taxonomy" id="42155"/>
    <lineage>
        <taxon>Eukaryota</taxon>
        <taxon>Metazoa</taxon>
        <taxon>Ecdysozoa</taxon>
        <taxon>Nematoda</taxon>
        <taxon>Chromadorea</taxon>
        <taxon>Rhabditida</taxon>
        <taxon>Spirurina</taxon>
        <taxon>Spiruromorpha</taxon>
        <taxon>Filarioidea</taxon>
        <taxon>Onchocercidae</taxon>
        <taxon>Brugia</taxon>
    </lineage>
</organism>
<dbReference type="Proteomes" id="UP000280834">
    <property type="component" value="Unassembled WGS sequence"/>
</dbReference>
<keyword evidence="2" id="KW-1185">Reference proteome</keyword>
<sequence>MDAKEAEDFVKDNIVVDVDWNGQQWIYHSTFGAPHAKNDMGFLLWKDWIKAHFPKIIHEDCEAQNVVAVPEDSASKVGRIGGKSV</sequence>
<name>A0A0R3QFP4_9BILA</name>
<dbReference type="STRING" id="42155.A0A0R3QFP4"/>
<dbReference type="EMBL" id="UZAG01004441">
    <property type="protein sequence ID" value="VDO16829.1"/>
    <property type="molecule type" value="Genomic_DNA"/>
</dbReference>
<protein>
    <submittedName>
        <fullName evidence="3">ABC transporter substrate-binding protein</fullName>
    </submittedName>
</protein>
<evidence type="ECO:0000313" key="2">
    <source>
        <dbReference type="Proteomes" id="UP000280834"/>
    </source>
</evidence>
<evidence type="ECO:0000313" key="3">
    <source>
        <dbReference type="WBParaSite" id="BTMF_0000519001-mRNA-1"/>
    </source>
</evidence>